<dbReference type="Proteomes" id="UP000223527">
    <property type="component" value="Unassembled WGS sequence"/>
</dbReference>
<comment type="caution">
    <text evidence="2">The sequence shown here is derived from an EMBL/GenBank/DDBJ whole genome shotgun (WGS) entry which is preliminary data.</text>
</comment>
<evidence type="ECO:0000256" key="1">
    <source>
        <dbReference type="SAM" id="MobiDB-lite"/>
    </source>
</evidence>
<sequence>MSTMDQNEIDRLVRLSGRFRELYLPTDKSDEIQRDIRRLHHRDHGSSGEAGILLLVGGSGSGKSKLVLDYTSQFPDQPRAIAGPDGAFADRKDVLYFKAPNGSEKDVAEVWFAALTGQSIDHVVGRGRKRLVIQEDIVAVGRDVGNRLVVADEFSQCLEGKDTAAIKRIASLCRYIVNAKGGPSLIIAGTASVLLLREADAEFRRRASIRHELLPLDWDIAESREFLQDVLMEWDEFLRDNVFGVLSGLAGAKMAYPLCRAASGYLGDMATLIETAAAEAVYDVAAGKADRLTYAHLVKAYGKSAVWTAERPAFPEAVGPTIDTGPEKTRLRGRTRRSDRHHNFRP</sequence>
<proteinExistence type="predicted"/>
<dbReference type="SUPFAM" id="SSF52540">
    <property type="entry name" value="P-loop containing nucleoside triphosphate hydrolases"/>
    <property type="match status" value="1"/>
</dbReference>
<evidence type="ECO:0000313" key="2">
    <source>
        <dbReference type="EMBL" id="PHK93110.1"/>
    </source>
</evidence>
<gene>
    <name evidence="2" type="ORF">CR162_20325</name>
</gene>
<feature type="region of interest" description="Disordered" evidence="1">
    <location>
        <begin position="317"/>
        <end position="346"/>
    </location>
</feature>
<feature type="compositionally biased region" description="Basic residues" evidence="1">
    <location>
        <begin position="331"/>
        <end position="346"/>
    </location>
</feature>
<keyword evidence="3" id="KW-1185">Reference proteome</keyword>
<protein>
    <submittedName>
        <fullName evidence="2">Uncharacterized protein</fullName>
    </submittedName>
</protein>
<dbReference type="AlphaFoldDB" id="A0A2C7A431"/>
<dbReference type="Pfam" id="PF05621">
    <property type="entry name" value="TniB"/>
    <property type="match status" value="1"/>
</dbReference>
<evidence type="ECO:0000313" key="3">
    <source>
        <dbReference type="Proteomes" id="UP000223527"/>
    </source>
</evidence>
<reference evidence="2 3" key="1">
    <citation type="submission" date="2017-10" db="EMBL/GenBank/DDBJ databases">
        <authorList>
            <person name="Banno H."/>
            <person name="Chua N.-H."/>
        </authorList>
    </citation>
    <scope>NUCLEOTIDE SEQUENCE [LARGE SCALE GENOMIC DNA]</scope>
    <source>
        <strain evidence="2 3">YW11</strain>
    </source>
</reference>
<dbReference type="OrthoDB" id="7240262at2"/>
<organism evidence="2 3">
    <name type="scientific">Teichococcus rhizosphaerae</name>
    <dbReference type="NCBI Taxonomy" id="1335062"/>
    <lineage>
        <taxon>Bacteria</taxon>
        <taxon>Pseudomonadati</taxon>
        <taxon>Pseudomonadota</taxon>
        <taxon>Alphaproteobacteria</taxon>
        <taxon>Acetobacterales</taxon>
        <taxon>Roseomonadaceae</taxon>
        <taxon>Roseomonas</taxon>
    </lineage>
</organism>
<dbReference type="EMBL" id="PDNU01000067">
    <property type="protein sequence ID" value="PHK93110.1"/>
    <property type="molecule type" value="Genomic_DNA"/>
</dbReference>
<dbReference type="InterPro" id="IPR008868">
    <property type="entry name" value="TniB"/>
</dbReference>
<dbReference type="InterPro" id="IPR027417">
    <property type="entry name" value="P-loop_NTPase"/>
</dbReference>
<accession>A0A2C7A431</accession>
<name>A0A2C7A431_9PROT</name>